<dbReference type="InterPro" id="IPR036390">
    <property type="entry name" value="WH_DNA-bd_sf"/>
</dbReference>
<dbReference type="SMART" id="SM00345">
    <property type="entry name" value="HTH_GNTR"/>
    <property type="match status" value="1"/>
</dbReference>
<proteinExistence type="predicted"/>
<dbReference type="SUPFAM" id="SSF48008">
    <property type="entry name" value="GntR ligand-binding domain-like"/>
    <property type="match status" value="1"/>
</dbReference>
<sequence>MVFPVIKQERLYQKIANIIMQLIIDGVFKPGDFLPSERDLSRQLGVSRASLREALIVLEISGWVDIQSGNGIQVSLKSDKNHQRTHSLADILQARHLVDCECARLAANSASQKKADELFNLVKLMAESIENNDVSEFYSIDKKFHLAIADASSNKMLYEFSALLWASRISIPYVGLEGKSSDIKTLIELNRQHEMIALAIKEGDELASLKETKQHLDYIINIID</sequence>
<name>A0A564MMR1_9ENTR</name>
<dbReference type="Gene3D" id="1.10.10.10">
    <property type="entry name" value="Winged helix-like DNA-binding domain superfamily/Winged helix DNA-binding domain"/>
    <property type="match status" value="1"/>
</dbReference>
<dbReference type="GO" id="GO:0003700">
    <property type="term" value="F:DNA-binding transcription factor activity"/>
    <property type="evidence" value="ECO:0007669"/>
    <property type="project" value="InterPro"/>
</dbReference>
<evidence type="ECO:0000256" key="1">
    <source>
        <dbReference type="ARBA" id="ARBA00023015"/>
    </source>
</evidence>
<dbReference type="InterPro" id="IPR000524">
    <property type="entry name" value="Tscrpt_reg_HTH_GntR"/>
</dbReference>
<dbReference type="Pfam" id="PF00392">
    <property type="entry name" value="GntR"/>
    <property type="match status" value="1"/>
</dbReference>
<dbReference type="InterPro" id="IPR036388">
    <property type="entry name" value="WH-like_DNA-bd_sf"/>
</dbReference>
<evidence type="ECO:0000313" key="6">
    <source>
        <dbReference type="Proteomes" id="UP000318370"/>
    </source>
</evidence>
<dbReference type="Pfam" id="PF07729">
    <property type="entry name" value="FCD"/>
    <property type="match status" value="1"/>
</dbReference>
<protein>
    <submittedName>
        <fullName evidence="5">Glc operon transcriptional activator</fullName>
    </submittedName>
</protein>
<dbReference type="InterPro" id="IPR011711">
    <property type="entry name" value="GntR_C"/>
</dbReference>
<organism evidence="5 6">
    <name type="scientific">Klebsiella spallanzanii</name>
    <dbReference type="NCBI Taxonomy" id="2587528"/>
    <lineage>
        <taxon>Bacteria</taxon>
        <taxon>Pseudomonadati</taxon>
        <taxon>Pseudomonadota</taxon>
        <taxon>Gammaproteobacteria</taxon>
        <taxon>Enterobacterales</taxon>
        <taxon>Enterobacteriaceae</taxon>
        <taxon>Klebsiella/Raoultella group</taxon>
        <taxon>Klebsiella</taxon>
    </lineage>
</organism>
<dbReference type="InterPro" id="IPR008920">
    <property type="entry name" value="TF_FadR/GntR_C"/>
</dbReference>
<accession>A0A564MMR1</accession>
<evidence type="ECO:0000259" key="4">
    <source>
        <dbReference type="PROSITE" id="PS50949"/>
    </source>
</evidence>
<feature type="domain" description="HTH gntR-type" evidence="4">
    <location>
        <begin position="9"/>
        <end position="77"/>
    </location>
</feature>
<dbReference type="PRINTS" id="PR00035">
    <property type="entry name" value="HTHGNTR"/>
</dbReference>
<keyword evidence="2" id="KW-0238">DNA-binding</keyword>
<dbReference type="Proteomes" id="UP000318370">
    <property type="component" value="Unassembled WGS sequence"/>
</dbReference>
<dbReference type="EMBL" id="CABGHF010000034">
    <property type="protein sequence ID" value="VUS95019.1"/>
    <property type="molecule type" value="Genomic_DNA"/>
</dbReference>
<evidence type="ECO:0000313" key="5">
    <source>
        <dbReference type="EMBL" id="VUS95019.1"/>
    </source>
</evidence>
<evidence type="ECO:0000256" key="3">
    <source>
        <dbReference type="ARBA" id="ARBA00023163"/>
    </source>
</evidence>
<dbReference type="Gene3D" id="1.20.120.530">
    <property type="entry name" value="GntR ligand-binding domain-like"/>
    <property type="match status" value="1"/>
</dbReference>
<dbReference type="AlphaFoldDB" id="A0A564MMR1"/>
<dbReference type="RefSeq" id="WP_142463643.1">
    <property type="nucleotide sequence ID" value="NZ_CABGHF010000034.1"/>
</dbReference>
<dbReference type="CDD" id="cd07377">
    <property type="entry name" value="WHTH_GntR"/>
    <property type="match status" value="1"/>
</dbReference>
<dbReference type="SUPFAM" id="SSF46785">
    <property type="entry name" value="Winged helix' DNA-binding domain"/>
    <property type="match status" value="1"/>
</dbReference>
<dbReference type="PANTHER" id="PTHR43537:SF51">
    <property type="entry name" value="HTH-TYPE TRANSCRIPTIONAL REGULATOR LGOR-RELATED"/>
    <property type="match status" value="1"/>
</dbReference>
<dbReference type="SMART" id="SM00895">
    <property type="entry name" value="FCD"/>
    <property type="match status" value="1"/>
</dbReference>
<evidence type="ECO:0000256" key="2">
    <source>
        <dbReference type="ARBA" id="ARBA00023125"/>
    </source>
</evidence>
<dbReference type="PROSITE" id="PS50949">
    <property type="entry name" value="HTH_GNTR"/>
    <property type="match status" value="1"/>
</dbReference>
<dbReference type="GO" id="GO:0003677">
    <property type="term" value="F:DNA binding"/>
    <property type="evidence" value="ECO:0007669"/>
    <property type="project" value="UniProtKB-KW"/>
</dbReference>
<gene>
    <name evidence="5" type="primary">glcC</name>
    <name evidence="5" type="ORF">SB6408_01596</name>
</gene>
<keyword evidence="3" id="KW-0804">Transcription</keyword>
<keyword evidence="1" id="KW-0805">Transcription regulation</keyword>
<dbReference type="PANTHER" id="PTHR43537">
    <property type="entry name" value="TRANSCRIPTIONAL REGULATOR, GNTR FAMILY"/>
    <property type="match status" value="1"/>
</dbReference>
<reference evidence="5 6" key="1">
    <citation type="submission" date="2019-07" db="EMBL/GenBank/DDBJ databases">
        <authorList>
            <person name="Brisse S."/>
            <person name="Rodrigues C."/>
            <person name="Thorpe H."/>
        </authorList>
    </citation>
    <scope>NUCLEOTIDE SEQUENCE [LARGE SCALE GENOMIC DNA]</scope>
    <source>
        <strain evidence="5">SB6408</strain>
    </source>
</reference>